<keyword evidence="1" id="KW-0472">Membrane</keyword>
<keyword evidence="1" id="KW-0812">Transmembrane</keyword>
<dbReference type="PANTHER" id="PTHR41532">
    <property type="entry name" value="FIXS PROTEIN"/>
    <property type="match status" value="1"/>
</dbReference>
<proteinExistence type="predicted"/>
<dbReference type="EMBL" id="FTOI01000004">
    <property type="protein sequence ID" value="SIS67676.1"/>
    <property type="molecule type" value="Genomic_DNA"/>
</dbReference>
<organism evidence="2 3">
    <name type="scientific">Kaistella chaponensis</name>
    <dbReference type="NCBI Taxonomy" id="713588"/>
    <lineage>
        <taxon>Bacteria</taxon>
        <taxon>Pseudomonadati</taxon>
        <taxon>Bacteroidota</taxon>
        <taxon>Flavobacteriia</taxon>
        <taxon>Flavobacteriales</taxon>
        <taxon>Weeksellaceae</taxon>
        <taxon>Chryseobacterium group</taxon>
        <taxon>Kaistella</taxon>
    </lineage>
</organism>
<sequence length="67" mass="7603">MDILYLMIFCSVLLAVVFLIIFIVSARNGQFDDDESPAVRILLESEIVKNKGDKEQKLDIPSEEKSD</sequence>
<reference evidence="3" key="1">
    <citation type="submission" date="2017-01" db="EMBL/GenBank/DDBJ databases">
        <authorList>
            <person name="Varghese N."/>
            <person name="Submissions S."/>
        </authorList>
    </citation>
    <scope>NUCLEOTIDE SEQUENCE [LARGE SCALE GENOMIC DNA]</scope>
    <source>
        <strain evidence="3">DSM 23145</strain>
    </source>
</reference>
<keyword evidence="1" id="KW-1133">Transmembrane helix</keyword>
<dbReference type="Pfam" id="PF03597">
    <property type="entry name" value="FixS"/>
    <property type="match status" value="1"/>
</dbReference>
<dbReference type="AlphaFoldDB" id="A0A1N7L1Q4"/>
<dbReference type="RefSeq" id="WP_076386270.1">
    <property type="nucleotide sequence ID" value="NZ_FTOI01000004.1"/>
</dbReference>
<dbReference type="NCBIfam" id="TIGR00847">
    <property type="entry name" value="ccoS"/>
    <property type="match status" value="1"/>
</dbReference>
<accession>A0A1N7L1Q4</accession>
<dbReference type="OrthoDB" id="9802763at2"/>
<dbReference type="Proteomes" id="UP000185839">
    <property type="component" value="Unassembled WGS sequence"/>
</dbReference>
<feature type="transmembrane region" description="Helical" evidence="1">
    <location>
        <begin position="6"/>
        <end position="26"/>
    </location>
</feature>
<dbReference type="InterPro" id="IPR004714">
    <property type="entry name" value="Cyt_oxidase_maturation_cbb3"/>
</dbReference>
<protein>
    <submittedName>
        <fullName evidence="2">Cytochrome oxidase maturation protein, cbb3-type</fullName>
    </submittedName>
</protein>
<evidence type="ECO:0000313" key="2">
    <source>
        <dbReference type="EMBL" id="SIS67676.1"/>
    </source>
</evidence>
<evidence type="ECO:0000256" key="1">
    <source>
        <dbReference type="SAM" id="Phobius"/>
    </source>
</evidence>
<gene>
    <name evidence="2" type="ORF">SAMN05421789_104132</name>
</gene>
<keyword evidence="3" id="KW-1185">Reference proteome</keyword>
<name>A0A1N7L1Q4_9FLAO</name>
<dbReference type="PANTHER" id="PTHR41532:SF1">
    <property type="entry name" value="FIXS PROTEIN"/>
    <property type="match status" value="1"/>
</dbReference>
<dbReference type="STRING" id="713588.SAMN05421789_104132"/>
<evidence type="ECO:0000313" key="3">
    <source>
        <dbReference type="Proteomes" id="UP000185839"/>
    </source>
</evidence>